<evidence type="ECO:0000313" key="3">
    <source>
        <dbReference type="WBParaSite" id="PSAMB.scaffold3325size33679.g21143.t1"/>
    </source>
</evidence>
<feature type="domain" description="Glutathione S-transferase C-terminal" evidence="1">
    <location>
        <begin position="2"/>
        <end position="45"/>
    </location>
</feature>
<dbReference type="Pfam" id="PF14497">
    <property type="entry name" value="GST_C_3"/>
    <property type="match status" value="1"/>
</dbReference>
<organism evidence="2 3">
    <name type="scientific">Plectus sambesii</name>
    <dbReference type="NCBI Taxonomy" id="2011161"/>
    <lineage>
        <taxon>Eukaryota</taxon>
        <taxon>Metazoa</taxon>
        <taxon>Ecdysozoa</taxon>
        <taxon>Nematoda</taxon>
        <taxon>Chromadorea</taxon>
        <taxon>Plectida</taxon>
        <taxon>Plectina</taxon>
        <taxon>Plectoidea</taxon>
        <taxon>Plectidae</taxon>
        <taxon>Plectus</taxon>
    </lineage>
</organism>
<proteinExistence type="predicted"/>
<keyword evidence="2" id="KW-1185">Reference proteome</keyword>
<dbReference type="AlphaFoldDB" id="A0A914W9C7"/>
<sequence>ALTENEHGHLVGDRLMMADVQLLEVLLAMNDLQPESFASYPKSKKMP</sequence>
<dbReference type="Gene3D" id="1.20.1050.10">
    <property type="match status" value="1"/>
</dbReference>
<reference evidence="3" key="1">
    <citation type="submission" date="2022-11" db="UniProtKB">
        <authorList>
            <consortium name="WormBaseParasite"/>
        </authorList>
    </citation>
    <scope>IDENTIFICATION</scope>
</reference>
<name>A0A914W9C7_9BILA</name>
<evidence type="ECO:0000259" key="1">
    <source>
        <dbReference type="Pfam" id="PF14497"/>
    </source>
</evidence>
<protein>
    <submittedName>
        <fullName evidence="3">Glutathione S-transferase C-terminal domain-containing protein</fullName>
    </submittedName>
</protein>
<dbReference type="InterPro" id="IPR004046">
    <property type="entry name" value="GST_C"/>
</dbReference>
<dbReference type="Proteomes" id="UP000887566">
    <property type="component" value="Unplaced"/>
</dbReference>
<accession>A0A914W9C7</accession>
<evidence type="ECO:0000313" key="2">
    <source>
        <dbReference type="Proteomes" id="UP000887566"/>
    </source>
</evidence>
<dbReference type="SUPFAM" id="SSF47616">
    <property type="entry name" value="GST C-terminal domain-like"/>
    <property type="match status" value="1"/>
</dbReference>
<dbReference type="InterPro" id="IPR036282">
    <property type="entry name" value="Glutathione-S-Trfase_C_sf"/>
</dbReference>
<dbReference type="WBParaSite" id="PSAMB.scaffold3325size33679.g21143.t1">
    <property type="protein sequence ID" value="PSAMB.scaffold3325size33679.g21143.t1"/>
    <property type="gene ID" value="PSAMB.scaffold3325size33679.g21143"/>
</dbReference>